<evidence type="ECO:0000256" key="1">
    <source>
        <dbReference type="ARBA" id="ARBA00010529"/>
    </source>
</evidence>
<reference evidence="9" key="1">
    <citation type="submission" date="2022-08" db="EMBL/GenBank/DDBJ databases">
        <title>Genomic Encyclopedia of Type Strains, Phase V (KMG-V): Genome sequencing to study the core and pangenomes of soil and plant-associated prokaryotes.</title>
        <authorList>
            <person name="Whitman W."/>
        </authorList>
    </citation>
    <scope>NUCLEOTIDE SEQUENCE</scope>
    <source>
        <strain evidence="6">SP2016B</strain>
        <strain evidence="7">SP2017</strain>
        <strain evidence="10">SP3002</strain>
        <strain evidence="8">SP3012</strain>
        <strain evidence="9">SP3026</strain>
        <strain evidence="5">SP3049</strain>
    </source>
</reference>
<dbReference type="Proteomes" id="UP001155040">
    <property type="component" value="Unassembled WGS sequence"/>
</dbReference>
<dbReference type="InterPro" id="IPR000119">
    <property type="entry name" value="Hist_DNA-bd"/>
</dbReference>
<dbReference type="EMBL" id="JANUBF010000001">
    <property type="protein sequence ID" value="MCS4035101.1"/>
    <property type="molecule type" value="Genomic_DNA"/>
</dbReference>
<evidence type="ECO:0000256" key="4">
    <source>
        <dbReference type="RuleBase" id="RU003939"/>
    </source>
</evidence>
<dbReference type="GO" id="GO:0005829">
    <property type="term" value="C:cytosol"/>
    <property type="evidence" value="ECO:0007669"/>
    <property type="project" value="TreeGrafter"/>
</dbReference>
<dbReference type="EMBL" id="JANUBL010000002">
    <property type="protein sequence ID" value="MCS4120978.1"/>
    <property type="molecule type" value="Genomic_DNA"/>
</dbReference>
<organism evidence="9 11">
    <name type="scientific">Salinibacter ruber</name>
    <dbReference type="NCBI Taxonomy" id="146919"/>
    <lineage>
        <taxon>Bacteria</taxon>
        <taxon>Pseudomonadati</taxon>
        <taxon>Rhodothermota</taxon>
        <taxon>Rhodothermia</taxon>
        <taxon>Rhodothermales</taxon>
        <taxon>Salinibacteraceae</taxon>
        <taxon>Salinibacter</taxon>
    </lineage>
</organism>
<dbReference type="Proteomes" id="UP001155110">
    <property type="component" value="Unassembled WGS sequence"/>
</dbReference>
<dbReference type="Gene3D" id="4.10.520.10">
    <property type="entry name" value="IHF-like DNA-binding proteins"/>
    <property type="match status" value="1"/>
</dbReference>
<accession>A0A840DFR6</accession>
<proteinExistence type="inferred from homology"/>
<dbReference type="AlphaFoldDB" id="A0A840DFR6"/>
<dbReference type="Proteomes" id="UP001155034">
    <property type="component" value="Unassembled WGS sequence"/>
</dbReference>
<dbReference type="Proteomes" id="UP001155144">
    <property type="component" value="Unassembled WGS sequence"/>
</dbReference>
<dbReference type="RefSeq" id="WP_011404129.1">
    <property type="nucleotide sequence ID" value="NZ_CALTRV010000001.1"/>
</dbReference>
<dbReference type="EMBL" id="JANTZM010000002">
    <property type="protein sequence ID" value="MCS4156612.1"/>
    <property type="molecule type" value="Genomic_DNA"/>
</dbReference>
<dbReference type="GO" id="GO:0030261">
    <property type="term" value="P:chromosome condensation"/>
    <property type="evidence" value="ECO:0007669"/>
    <property type="project" value="UniProtKB-KW"/>
</dbReference>
<evidence type="ECO:0000256" key="2">
    <source>
        <dbReference type="ARBA" id="ARBA00023067"/>
    </source>
</evidence>
<dbReference type="EMBL" id="JANUBB010000010">
    <property type="protein sequence ID" value="MCS3952575.1"/>
    <property type="molecule type" value="Genomic_DNA"/>
</dbReference>
<dbReference type="Proteomes" id="UP001155057">
    <property type="component" value="Unassembled WGS sequence"/>
</dbReference>
<evidence type="ECO:0000256" key="3">
    <source>
        <dbReference type="ARBA" id="ARBA00023125"/>
    </source>
</evidence>
<comment type="similarity">
    <text evidence="1 4">Belongs to the bacterial histone-like protein family.</text>
</comment>
<dbReference type="Pfam" id="PF00216">
    <property type="entry name" value="Bac_DNA_binding"/>
    <property type="match status" value="1"/>
</dbReference>
<sequence>MSMTKADLIDQIADGTGLTKIETRAVVEGFMTAVRGAMKEGRRIELREFGVFEVQHRAPRTGRNPQTNEPVEIEDRYKPVFRPSDKLSEAVDAAHKADEE</sequence>
<dbReference type="InterPro" id="IPR010992">
    <property type="entry name" value="IHF-like_DNA-bd_dom_sf"/>
</dbReference>
<gene>
    <name evidence="9" type="ORF">GGP45_001320</name>
    <name evidence="5" type="ORF">GGP61_000507</name>
    <name evidence="6" type="ORF">GGP82_001823</name>
    <name evidence="7" type="ORF">GGP83_002547</name>
    <name evidence="10" type="ORF">GGP99_000549</name>
    <name evidence="8" type="ORF">GGQ01_000142</name>
</gene>
<protein>
    <submittedName>
        <fullName evidence="9">DNA-binding protein HU-beta</fullName>
    </submittedName>
</protein>
<keyword evidence="3 9" id="KW-0238">DNA-binding</keyword>
<dbReference type="Proteomes" id="UP001155010">
    <property type="component" value="Unassembled WGS sequence"/>
</dbReference>
<evidence type="ECO:0000313" key="9">
    <source>
        <dbReference type="EMBL" id="MCS4120978.1"/>
    </source>
</evidence>
<dbReference type="SMART" id="SM00411">
    <property type="entry name" value="BHL"/>
    <property type="match status" value="1"/>
</dbReference>
<dbReference type="PANTHER" id="PTHR33175">
    <property type="entry name" value="DNA-BINDING PROTEIN HU"/>
    <property type="match status" value="1"/>
</dbReference>
<evidence type="ECO:0000313" key="10">
    <source>
        <dbReference type="EMBL" id="MCS4156612.1"/>
    </source>
</evidence>
<dbReference type="GO" id="GO:0030527">
    <property type="term" value="F:structural constituent of chromatin"/>
    <property type="evidence" value="ECO:0007669"/>
    <property type="project" value="InterPro"/>
</dbReference>
<dbReference type="SUPFAM" id="SSF47729">
    <property type="entry name" value="IHF-like DNA-binding proteins"/>
    <property type="match status" value="1"/>
</dbReference>
<dbReference type="PANTHER" id="PTHR33175:SF3">
    <property type="entry name" value="DNA-BINDING PROTEIN HU-BETA"/>
    <property type="match status" value="1"/>
</dbReference>
<dbReference type="GeneID" id="83728289"/>
<dbReference type="CDD" id="cd13832">
    <property type="entry name" value="IHF"/>
    <property type="match status" value="1"/>
</dbReference>
<evidence type="ECO:0000313" key="8">
    <source>
        <dbReference type="EMBL" id="MCS4035101.1"/>
    </source>
</evidence>
<dbReference type="PRINTS" id="PR01727">
    <property type="entry name" value="DNABINDINGHU"/>
</dbReference>
<evidence type="ECO:0000313" key="11">
    <source>
        <dbReference type="Proteomes" id="UP001155144"/>
    </source>
</evidence>
<dbReference type="EMBL" id="JANUAE010000002">
    <property type="protein sequence ID" value="MCS3708912.1"/>
    <property type="molecule type" value="Genomic_DNA"/>
</dbReference>
<evidence type="ECO:0000313" key="5">
    <source>
        <dbReference type="EMBL" id="MCS3708912.1"/>
    </source>
</evidence>
<evidence type="ECO:0000313" key="7">
    <source>
        <dbReference type="EMBL" id="MCS3952575.1"/>
    </source>
</evidence>
<dbReference type="GO" id="GO:0003677">
    <property type="term" value="F:DNA binding"/>
    <property type="evidence" value="ECO:0007669"/>
    <property type="project" value="UniProtKB-KW"/>
</dbReference>
<evidence type="ECO:0000313" key="6">
    <source>
        <dbReference type="EMBL" id="MCS3865269.1"/>
    </source>
</evidence>
<comment type="caution">
    <text evidence="9">The sequence shown here is derived from an EMBL/GenBank/DDBJ whole genome shotgun (WGS) entry which is preliminary data.</text>
</comment>
<keyword evidence="2" id="KW-0226">DNA condensation</keyword>
<dbReference type="EMBL" id="JANTYZ010000004">
    <property type="protein sequence ID" value="MCS3865269.1"/>
    <property type="molecule type" value="Genomic_DNA"/>
</dbReference>
<name>A0A840DFR6_9BACT</name>